<dbReference type="RefSeq" id="WP_089898507.1">
    <property type="nucleotide sequence ID" value="NZ_FOCI01000002.1"/>
</dbReference>
<keyword evidence="9" id="KW-0282">Flagellum</keyword>
<dbReference type="InterPro" id="IPR001444">
    <property type="entry name" value="Flag_bb_rod_N"/>
</dbReference>
<dbReference type="PIRSF" id="PIRSF002889">
    <property type="entry name" value="Rod_FlgB"/>
    <property type="match status" value="1"/>
</dbReference>
<keyword evidence="4 6" id="KW-0975">Bacterial flagellum</keyword>
<sequence length="134" mass="14559">MTDFSDALSISTSGMRAQATRLRHVSENIANADTPGYRRKTVSFGETMQSTARSGGTIGTIRVGPMRLDPSPLTSIHDPANPLADAAGNYDGSNVDLLMEIADAREAQRSYEANLKMFDQIRQMGQGLLDLLRN</sequence>
<dbReference type="NCBIfam" id="NF009275">
    <property type="entry name" value="PRK12632.1"/>
    <property type="match status" value="1"/>
</dbReference>
<evidence type="ECO:0000256" key="1">
    <source>
        <dbReference type="ARBA" id="ARBA00004117"/>
    </source>
</evidence>
<dbReference type="PANTHER" id="PTHR30435:SF19">
    <property type="entry name" value="FLAGELLAR BASAL-BODY ROD PROTEIN FLGG"/>
    <property type="match status" value="1"/>
</dbReference>
<dbReference type="GO" id="GO:0030694">
    <property type="term" value="C:bacterial-type flagellum basal body, rod"/>
    <property type="evidence" value="ECO:0007669"/>
    <property type="project" value="InterPro"/>
</dbReference>
<keyword evidence="9" id="KW-0966">Cell projection</keyword>
<dbReference type="AlphaFoldDB" id="A0A1H7ZQL8"/>
<reference evidence="9 10" key="1">
    <citation type="submission" date="2016-10" db="EMBL/GenBank/DDBJ databases">
        <authorList>
            <person name="de Groot N.N."/>
        </authorList>
    </citation>
    <scope>NUCLEOTIDE SEQUENCE [LARGE SCALE GENOMIC DNA]</scope>
    <source>
        <strain evidence="9 10">DSM 16213</strain>
    </source>
</reference>
<comment type="subunit">
    <text evidence="6">The basal body constitutes a major portion of the flagellar organelle and consists of a number of rings mounted on a central rod.</text>
</comment>
<evidence type="ECO:0000256" key="4">
    <source>
        <dbReference type="ARBA" id="ARBA00023143"/>
    </source>
</evidence>
<dbReference type="InterPro" id="IPR010930">
    <property type="entry name" value="Flg_bb/hook_C_dom"/>
</dbReference>
<dbReference type="Pfam" id="PF00460">
    <property type="entry name" value="Flg_bb_rod"/>
    <property type="match status" value="1"/>
</dbReference>
<dbReference type="SUPFAM" id="SSF64518">
    <property type="entry name" value="Phase 1 flagellin"/>
    <property type="match status" value="1"/>
</dbReference>
<evidence type="ECO:0000313" key="10">
    <source>
        <dbReference type="Proteomes" id="UP000199585"/>
    </source>
</evidence>
<evidence type="ECO:0000259" key="7">
    <source>
        <dbReference type="Pfam" id="PF00460"/>
    </source>
</evidence>
<dbReference type="Pfam" id="PF06429">
    <property type="entry name" value="Flg_bbr_C"/>
    <property type="match status" value="1"/>
</dbReference>
<evidence type="ECO:0000256" key="6">
    <source>
        <dbReference type="PIRNR" id="PIRNR002889"/>
    </source>
</evidence>
<dbReference type="EMBL" id="FOCI01000002">
    <property type="protein sequence ID" value="SEM60705.1"/>
    <property type="molecule type" value="Genomic_DNA"/>
</dbReference>
<comment type="function">
    <text evidence="5 6">Structural component of flagellum, the bacterial motility apparatus. Part of the rod structure of flagellar basal body.</text>
</comment>
<protein>
    <recommendedName>
        <fullName evidence="3 6">Flagellar basal body rod protein FlgB</fullName>
    </recommendedName>
</protein>
<dbReference type="GO" id="GO:0071978">
    <property type="term" value="P:bacterial-type flagellum-dependent swarming motility"/>
    <property type="evidence" value="ECO:0007669"/>
    <property type="project" value="TreeGrafter"/>
</dbReference>
<dbReference type="PANTHER" id="PTHR30435">
    <property type="entry name" value="FLAGELLAR PROTEIN"/>
    <property type="match status" value="1"/>
</dbReference>
<proteinExistence type="inferred from homology"/>
<dbReference type="STRING" id="245187.SAMN04488003_10286"/>
<keyword evidence="9" id="KW-0969">Cilium</keyword>
<evidence type="ECO:0000259" key="8">
    <source>
        <dbReference type="Pfam" id="PF06429"/>
    </source>
</evidence>
<evidence type="ECO:0000256" key="2">
    <source>
        <dbReference type="ARBA" id="ARBA00009677"/>
    </source>
</evidence>
<comment type="subcellular location">
    <subcellularLocation>
        <location evidence="1 6">Bacterial flagellum basal body</location>
    </subcellularLocation>
</comment>
<name>A0A1H7ZQL8_9RHOB</name>
<dbReference type="Proteomes" id="UP000199585">
    <property type="component" value="Unassembled WGS sequence"/>
</dbReference>
<comment type="similarity">
    <text evidence="2 6">Belongs to the flagella basal body rod proteins family.</text>
</comment>
<keyword evidence="10" id="KW-1185">Reference proteome</keyword>
<dbReference type="InterPro" id="IPR006300">
    <property type="entry name" value="FlgB"/>
</dbReference>
<gene>
    <name evidence="9" type="ORF">SAMN04488003_10286</name>
</gene>
<feature type="domain" description="Flagellar basal body rod protein N-terminal" evidence="7">
    <location>
        <begin position="10"/>
        <end position="38"/>
    </location>
</feature>
<feature type="domain" description="Flagellar basal-body/hook protein C-terminal" evidence="8">
    <location>
        <begin position="90"/>
        <end position="130"/>
    </location>
</feature>
<accession>A0A1H7ZQL8</accession>
<evidence type="ECO:0000256" key="5">
    <source>
        <dbReference type="ARBA" id="ARBA00024934"/>
    </source>
</evidence>
<dbReference type="OrthoDB" id="9813951at2"/>
<evidence type="ECO:0000313" key="9">
    <source>
        <dbReference type="EMBL" id="SEM60705.1"/>
    </source>
</evidence>
<evidence type="ECO:0000256" key="3">
    <source>
        <dbReference type="ARBA" id="ARBA00014376"/>
    </source>
</evidence>
<organism evidence="9 10">
    <name type="scientific">Loktanella fryxellensis</name>
    <dbReference type="NCBI Taxonomy" id="245187"/>
    <lineage>
        <taxon>Bacteria</taxon>
        <taxon>Pseudomonadati</taxon>
        <taxon>Pseudomonadota</taxon>
        <taxon>Alphaproteobacteria</taxon>
        <taxon>Rhodobacterales</taxon>
        <taxon>Roseobacteraceae</taxon>
        <taxon>Loktanella</taxon>
    </lineage>
</organism>